<organism evidence="2 3">
    <name type="scientific">alpha proteobacterium IMCC14465</name>
    <dbReference type="NCBI Taxonomy" id="1220535"/>
    <lineage>
        <taxon>Bacteria</taxon>
        <taxon>Pseudomonadati</taxon>
        <taxon>Pseudomonadota</taxon>
        <taxon>Alphaproteobacteria</taxon>
        <taxon>PS1 clade</taxon>
    </lineage>
</organism>
<dbReference type="PANTHER" id="PTHR34985">
    <property type="entry name" value="SLR0554 PROTEIN"/>
    <property type="match status" value="1"/>
</dbReference>
<dbReference type="InterPro" id="IPR015330">
    <property type="entry name" value="DNA_primase/pol_bifunc_N"/>
</dbReference>
<dbReference type="Pfam" id="PF09250">
    <property type="entry name" value="Prim-Pol"/>
    <property type="match status" value="1"/>
</dbReference>
<proteinExistence type="predicted"/>
<dbReference type="InterPro" id="IPR027417">
    <property type="entry name" value="P-loop_NTPase"/>
</dbReference>
<dbReference type="PANTHER" id="PTHR34985:SF1">
    <property type="entry name" value="SLR0554 PROTEIN"/>
    <property type="match status" value="1"/>
</dbReference>
<accession>J9DI45</accession>
<feature type="domain" description="DNA primase/polymerase bifunctional N-terminal" evidence="1">
    <location>
        <begin position="10"/>
        <end position="161"/>
    </location>
</feature>
<reference evidence="2 3" key="1">
    <citation type="journal article" date="2012" name="J. Bacteriol.">
        <title>Genome Sequence of Strain IMCC14465, Isolated from the East Sea, Belonging to the PS1 Clade of Alphaproteobacteria.</title>
        <authorList>
            <person name="Yang S.J."/>
            <person name="Kang I."/>
            <person name="Cho J.C."/>
        </authorList>
    </citation>
    <scope>NUCLEOTIDE SEQUENCE [LARGE SCALE GENOMIC DNA]</scope>
    <source>
        <strain evidence="2 3">IMCC14465</strain>
    </source>
</reference>
<dbReference type="CDD" id="cd04859">
    <property type="entry name" value="Prim_Pol"/>
    <property type="match status" value="1"/>
</dbReference>
<evidence type="ECO:0000259" key="1">
    <source>
        <dbReference type="SMART" id="SM00943"/>
    </source>
</evidence>
<evidence type="ECO:0000313" key="3">
    <source>
        <dbReference type="Proteomes" id="UP000004836"/>
    </source>
</evidence>
<sequence length="679" mass="77250">MMNKNKTTAVIQYAAKDWYIFPVKPNQKVPLGIAVPHGHEDASNKEEDISRWWTTHPDANIGLNLAKSGLVCIDVDSYKENCTFDDFIKDKELPKTLTQRSASGGTHYVFKANLEHSYPGILCQGVDIKYKGYILISPSTFRGNAYEWVNDLPIAEAPRWLSSKPIINSPPSVHFQSPISNSLRDIHKTIVTDGWHNTLLRLTASLVSRGKSDDEIHNLTDQLTEPGFSIKQTRSEVDKMIASARKKGFDASAVILSKDFNPKGTADRNDTVANHDNIFNALSANDDWFAIFAFDEFTNKRMLLKQMPGRAGNPTFFKPRELRDTDTTYVLRWLNQNGYKRASKAIVIDCIQALCEENTISPVRHYLEQLTFDPKIDRQQLSTWMEVYLGVDPKDDEEKAYVRAVSRLSLIQAVARALDPGCKADSVPIFEGGQGVGKSTAIRILHGVDWFGDALPPMLSKDASDYVRGKWGIELAELAFQQKSEIETQKAFISRREERFRPAYGREEVCYPRRCVFWGTTNRNDYIKDDTGNRRFLPIKVNKVVIEGLKDNRDKLWAEAVYYYNQGEEYWLSDKLAEKANQQAQERVENDPWVEMVQGLPKDITEGTLKQICQNLFPDTKESQITTQMTRRLSACLLQAGWKRDGKYSSGPQRNQVRFIRSAEDIANANESAHENYGF</sequence>
<dbReference type="InterPro" id="IPR007936">
    <property type="entry name" value="VapE-like_dom"/>
</dbReference>
<dbReference type="SUPFAM" id="SSF52540">
    <property type="entry name" value="P-loop containing nucleoside triphosphate hydrolases"/>
    <property type="match status" value="1"/>
</dbReference>
<dbReference type="Pfam" id="PF05272">
    <property type="entry name" value="VapE-like_dom"/>
    <property type="match status" value="1"/>
</dbReference>
<dbReference type="SUPFAM" id="SSF56747">
    <property type="entry name" value="Prim-pol domain"/>
    <property type="match status" value="1"/>
</dbReference>
<dbReference type="eggNOG" id="COG5545">
    <property type="taxonomic scope" value="Bacteria"/>
</dbReference>
<name>J9DI45_9PROT</name>
<protein>
    <recommendedName>
        <fullName evidence="1">DNA primase/polymerase bifunctional N-terminal domain-containing protein</fullName>
    </recommendedName>
</protein>
<dbReference type="EMBL" id="ALYF01000003">
    <property type="protein sequence ID" value="EJW21556.1"/>
    <property type="molecule type" value="Genomic_DNA"/>
</dbReference>
<keyword evidence="3" id="KW-1185">Reference proteome</keyword>
<comment type="caution">
    <text evidence="2">The sequence shown here is derived from an EMBL/GenBank/DDBJ whole genome shotgun (WGS) entry which is preliminary data.</text>
</comment>
<gene>
    <name evidence="2" type="ORF">IMCC14465_13520</name>
</gene>
<evidence type="ECO:0000313" key="2">
    <source>
        <dbReference type="EMBL" id="EJW21556.1"/>
    </source>
</evidence>
<dbReference type="Proteomes" id="UP000004836">
    <property type="component" value="Unassembled WGS sequence"/>
</dbReference>
<dbReference type="AlphaFoldDB" id="J9DI45"/>
<dbReference type="SMART" id="SM00943">
    <property type="entry name" value="Prim-Pol"/>
    <property type="match status" value="1"/>
</dbReference>